<dbReference type="Gene3D" id="3.40.630.10">
    <property type="entry name" value="Zn peptidases"/>
    <property type="match status" value="1"/>
</dbReference>
<dbReference type="EMBL" id="CAKJTJ010000003">
    <property type="protein sequence ID" value="CAG9620048.1"/>
    <property type="molecule type" value="Genomic_DNA"/>
</dbReference>
<organism evidence="4 5">
    <name type="scientific">Sutcliffiella rhizosphaerae</name>
    <dbReference type="NCBI Taxonomy" id="2880967"/>
    <lineage>
        <taxon>Bacteria</taxon>
        <taxon>Bacillati</taxon>
        <taxon>Bacillota</taxon>
        <taxon>Bacilli</taxon>
        <taxon>Bacillales</taxon>
        <taxon>Bacillaceae</taxon>
        <taxon>Sutcliffiella</taxon>
    </lineage>
</organism>
<evidence type="ECO:0000256" key="2">
    <source>
        <dbReference type="SAM" id="SignalP"/>
    </source>
</evidence>
<feature type="chain" id="PRO_5046766987" description="Peptidase M14 domain-containing protein" evidence="2">
    <location>
        <begin position="22"/>
        <end position="915"/>
    </location>
</feature>
<sequence length="915" mass="102497">MMNWRKSIITFLSVWMLLAVALPIQSTNAESIVQTTEAELTTSISTVSMTEKRQMEVQFDFGERVPLEKIDWTFGNKPLEEWKTYRSQDNGYTGDPFITFAESPTYIGDSTTVTAVLEFGLLFGTDNLAPRSIRVLYPSFIGTYDLSVTNSETAETLSKEITYNVYDEYLTYEQLKPELDKITESAQSENDRFIEYKSLGQSYEGRDIHFITLAKNQEAVDKYLNDTLPTALENPAELLQKIEAGTIGDYQVPIWFNNIHPDEVEGIDAQVEIFRKLAQDDEITFKTANAEGEEEEITINVEEALEHVIFLFNFTHNPDGRVHNTRANINGFDLNRDNAFQTQQESVYVTEEIAKWSPLSFLDMHGYVSDFLIEPCTPPHNPNFEYDLLLENMLQQAHAMGQAGVANSDYDSYAIPYEDYENGWDDMTPAYTAIYSMLHGSLGHTIEVPGLNQQSLYAMVHTGLGATNFVLENKNELFSQQLKLFKRGVDGEDNRSVDELLVNQNGDIIGRDRGENENFFPEYYVLPMNELQKNKWEAAEMVDYLIRNGVKVEKTTASVEVDGVVYPEGTFIVPMKQAKRGFANAVLYQGDDISDWNAMYDAIVVNFPDLRGFTMTEIRSEDAFGGVTSVMEAAEYPSTSIDKNKGHYVLKNVNNETVKAVNELLHSGSKVSIATADGNGYSKGDYVVHRNDLHKIKDNYYLEVVPIDNMSNVEKLAGAPKVAVVGSGASRFVLQQLGFEITSVDEADVIVDDTGRVNKEAIAAGTSYIGIGGRALQAVKQSEILDGFDFKRTNFSHEGLLKTNVANDSFITSGYETEEVLYGTTGSWITAVPKGAETLIEVATSDDYFVAGWWPGKEQVMGQTWAITTKVKSGSNVTLFANDLVFRAHTEHSYRLLANAILLDDVQEKKKGKKP</sequence>
<gene>
    <name evidence="4" type="ORF">BACCIP111883_00816</name>
</gene>
<comment type="caution">
    <text evidence="4">The sequence shown here is derived from an EMBL/GenBank/DDBJ whole genome shotgun (WGS) entry which is preliminary data.</text>
</comment>
<keyword evidence="2" id="KW-0732">Signal</keyword>
<comment type="similarity">
    <text evidence="1">Belongs to the peptidase M14 family.</text>
</comment>
<dbReference type="InterPro" id="IPR000834">
    <property type="entry name" value="Peptidase_M14"/>
</dbReference>
<evidence type="ECO:0000259" key="3">
    <source>
        <dbReference type="PROSITE" id="PS52035"/>
    </source>
</evidence>
<evidence type="ECO:0000256" key="1">
    <source>
        <dbReference type="PROSITE-ProRule" id="PRU01379"/>
    </source>
</evidence>
<dbReference type="Pfam" id="PF00246">
    <property type="entry name" value="Peptidase_M14"/>
    <property type="match status" value="1"/>
</dbReference>
<dbReference type="PROSITE" id="PS52035">
    <property type="entry name" value="PEPTIDASE_M14"/>
    <property type="match status" value="1"/>
</dbReference>
<dbReference type="SUPFAM" id="SSF53187">
    <property type="entry name" value="Zn-dependent exopeptidases"/>
    <property type="match status" value="1"/>
</dbReference>
<evidence type="ECO:0000313" key="4">
    <source>
        <dbReference type="EMBL" id="CAG9620048.1"/>
    </source>
</evidence>
<name>A0ABM8YJE7_9BACI</name>
<reference evidence="4 5" key="1">
    <citation type="submission" date="2021-10" db="EMBL/GenBank/DDBJ databases">
        <authorList>
            <person name="Criscuolo A."/>
        </authorList>
    </citation>
    <scope>NUCLEOTIDE SEQUENCE [LARGE SCALE GENOMIC DNA]</scope>
    <source>
        <strain evidence="5">CIP 111883</strain>
    </source>
</reference>
<dbReference type="Proteomes" id="UP000789833">
    <property type="component" value="Unassembled WGS sequence"/>
</dbReference>
<accession>A0ABM8YJE7</accession>
<evidence type="ECO:0000313" key="5">
    <source>
        <dbReference type="Proteomes" id="UP000789833"/>
    </source>
</evidence>
<feature type="signal peptide" evidence="2">
    <location>
        <begin position="1"/>
        <end position="21"/>
    </location>
</feature>
<dbReference type="CDD" id="cd06244">
    <property type="entry name" value="M14-like"/>
    <property type="match status" value="1"/>
</dbReference>
<keyword evidence="5" id="KW-1185">Reference proteome</keyword>
<feature type="active site" description="Proton donor/acceptor" evidence="1">
    <location>
        <position position="447"/>
    </location>
</feature>
<feature type="domain" description="Peptidase M14" evidence="3">
    <location>
        <begin position="168"/>
        <end position="474"/>
    </location>
</feature>
<proteinExistence type="inferred from homology"/>
<protein>
    <recommendedName>
        <fullName evidence="3">Peptidase M14 domain-containing protein</fullName>
    </recommendedName>
</protein>